<dbReference type="OrthoDB" id="7876829at2"/>
<dbReference type="STRING" id="407234.SAMN05421795_102548"/>
<organism evidence="3 4">
    <name type="scientific">Phaeovulum vinaykumarii</name>
    <dbReference type="NCBI Taxonomy" id="407234"/>
    <lineage>
        <taxon>Bacteria</taxon>
        <taxon>Pseudomonadati</taxon>
        <taxon>Pseudomonadota</taxon>
        <taxon>Alphaproteobacteria</taxon>
        <taxon>Rhodobacterales</taxon>
        <taxon>Paracoccaceae</taxon>
        <taxon>Phaeovulum</taxon>
    </lineage>
</organism>
<feature type="signal peptide" evidence="2">
    <location>
        <begin position="1"/>
        <end position="30"/>
    </location>
</feature>
<evidence type="ECO:0000313" key="3">
    <source>
        <dbReference type="EMBL" id="SIS68739.1"/>
    </source>
</evidence>
<evidence type="ECO:0000313" key="4">
    <source>
        <dbReference type="Proteomes" id="UP000186098"/>
    </source>
</evidence>
<feature type="region of interest" description="Disordered" evidence="1">
    <location>
        <begin position="60"/>
        <end position="84"/>
    </location>
</feature>
<dbReference type="AlphaFoldDB" id="A0A1N7L4F5"/>
<keyword evidence="4" id="KW-1185">Reference proteome</keyword>
<gene>
    <name evidence="3" type="ORF">SAMN05421795_102548</name>
</gene>
<evidence type="ECO:0000256" key="1">
    <source>
        <dbReference type="SAM" id="MobiDB-lite"/>
    </source>
</evidence>
<name>A0A1N7L4F5_9RHOB</name>
<proteinExistence type="predicted"/>
<sequence length="157" mass="17338">MTLTISRRLTAALAAATIALASLTPATASAEMSKHDRNVLTFVLGAAALAAIAADNDNRRHVAPAPAPRRDIGRHDRRNDRWDRRHSQRLPSACLIPMDGRHGRSQVFSADCLYRSGVRNMPAACAVEVRRGHGHGIRSTVYRPDCLRDYGYRTARR</sequence>
<accession>A0A1N7L4F5</accession>
<feature type="compositionally biased region" description="Basic and acidic residues" evidence="1">
    <location>
        <begin position="68"/>
        <end position="84"/>
    </location>
</feature>
<dbReference type="EMBL" id="FTOM01000002">
    <property type="protein sequence ID" value="SIS68739.1"/>
    <property type="molecule type" value="Genomic_DNA"/>
</dbReference>
<reference evidence="4" key="1">
    <citation type="submission" date="2017-01" db="EMBL/GenBank/DDBJ databases">
        <authorList>
            <person name="Varghese N."/>
            <person name="Submissions S."/>
        </authorList>
    </citation>
    <scope>NUCLEOTIDE SEQUENCE [LARGE SCALE GENOMIC DNA]</scope>
    <source>
        <strain evidence="4">DSM 18714</strain>
    </source>
</reference>
<dbReference type="RefSeq" id="WP_076364391.1">
    <property type="nucleotide sequence ID" value="NZ_FTOM01000002.1"/>
</dbReference>
<evidence type="ECO:0000256" key="2">
    <source>
        <dbReference type="SAM" id="SignalP"/>
    </source>
</evidence>
<feature type="chain" id="PRO_5012817358" evidence="2">
    <location>
        <begin position="31"/>
        <end position="157"/>
    </location>
</feature>
<dbReference type="Proteomes" id="UP000186098">
    <property type="component" value="Unassembled WGS sequence"/>
</dbReference>
<protein>
    <submittedName>
        <fullName evidence="3">Uncharacterized protein</fullName>
    </submittedName>
</protein>
<keyword evidence="2" id="KW-0732">Signal</keyword>